<dbReference type="InterPro" id="IPR006905">
    <property type="entry name" value="Flavin_halogenase"/>
</dbReference>
<reference evidence="3 4" key="1">
    <citation type="submission" date="2018-11" db="EMBL/GenBank/DDBJ databases">
        <authorList>
            <person name="Ye M.-Q."/>
            <person name="Du Z.-J."/>
        </authorList>
    </citation>
    <scope>NUCLEOTIDE SEQUENCE [LARGE SCALE GENOMIC DNA]</scope>
    <source>
        <strain evidence="3 4">U0105</strain>
    </source>
</reference>
<evidence type="ECO:0000256" key="2">
    <source>
        <dbReference type="PIRSR" id="PIRSR011396-2"/>
    </source>
</evidence>
<dbReference type="PANTHER" id="PTHR43747:SF4">
    <property type="entry name" value="FLAVIN-DEPENDENT TRYPTOPHAN HALOGENASE"/>
    <property type="match status" value="1"/>
</dbReference>
<dbReference type="PIRSF" id="PIRSF011396">
    <property type="entry name" value="Trp_halogenase"/>
    <property type="match status" value="1"/>
</dbReference>
<dbReference type="OrthoDB" id="7178350at2"/>
<proteinExistence type="predicted"/>
<dbReference type="RefSeq" id="WP_124026937.1">
    <property type="nucleotide sequence ID" value="NZ_JBHRSN010000015.1"/>
</dbReference>
<evidence type="ECO:0000256" key="1">
    <source>
        <dbReference type="PIRSR" id="PIRSR011396-1"/>
    </source>
</evidence>
<feature type="binding site" evidence="2">
    <location>
        <position position="352"/>
    </location>
    <ligand>
        <name>FAD</name>
        <dbReference type="ChEBI" id="CHEBI:57692"/>
    </ligand>
</feature>
<gene>
    <name evidence="3" type="ORF">DRW07_05665</name>
</gene>
<keyword evidence="4" id="KW-1185">Reference proteome</keyword>
<accession>A0A3N5Y0N1</accession>
<feature type="binding site" evidence="2">
    <location>
        <begin position="16"/>
        <end position="19"/>
    </location>
    <ligand>
        <name>FAD</name>
        <dbReference type="ChEBI" id="CHEBI:57692"/>
    </ligand>
</feature>
<keyword evidence="2" id="KW-0547">Nucleotide-binding</keyword>
<protein>
    <submittedName>
        <fullName evidence="3">Tryptophan 7-halogenase</fullName>
    </submittedName>
</protein>
<feature type="binding site" evidence="2">
    <location>
        <position position="348"/>
    </location>
    <ligand>
        <name>L-tryptophan</name>
        <dbReference type="ChEBI" id="CHEBI:57912"/>
    </ligand>
</feature>
<feature type="binding site" evidence="2">
    <location>
        <position position="82"/>
    </location>
    <ligand>
        <name>7-chloro-L-tryptophan</name>
        <dbReference type="ChEBI" id="CHEBI:58713"/>
    </ligand>
</feature>
<keyword evidence="2" id="KW-0285">Flavoprotein</keyword>
<evidence type="ECO:0000313" key="4">
    <source>
        <dbReference type="Proteomes" id="UP000275281"/>
    </source>
</evidence>
<feature type="active site" evidence="1">
    <location>
        <position position="82"/>
    </location>
</feature>
<dbReference type="InterPro" id="IPR036188">
    <property type="entry name" value="FAD/NAD-bd_sf"/>
</dbReference>
<comment type="caution">
    <text evidence="3">The sequence shown here is derived from an EMBL/GenBank/DDBJ whole genome shotgun (WGS) entry which is preliminary data.</text>
</comment>
<feature type="binding site" evidence="2">
    <location>
        <position position="189"/>
    </location>
    <ligand>
        <name>FAD</name>
        <dbReference type="ChEBI" id="CHEBI:57692"/>
    </ligand>
</feature>
<evidence type="ECO:0000313" key="3">
    <source>
        <dbReference type="EMBL" id="RPJ67032.1"/>
    </source>
</evidence>
<dbReference type="Proteomes" id="UP000275281">
    <property type="component" value="Unassembled WGS sequence"/>
</dbReference>
<organism evidence="3 4">
    <name type="scientific">Alteromonas sediminis</name>
    <dbReference type="NCBI Taxonomy" id="2259342"/>
    <lineage>
        <taxon>Bacteria</taxon>
        <taxon>Pseudomonadati</taxon>
        <taxon>Pseudomonadota</taxon>
        <taxon>Gammaproteobacteria</taxon>
        <taxon>Alteromonadales</taxon>
        <taxon>Alteromonadaceae</taxon>
        <taxon>Alteromonas/Salinimonas group</taxon>
        <taxon>Alteromonas</taxon>
    </lineage>
</organism>
<dbReference type="InterPro" id="IPR050816">
    <property type="entry name" value="Flavin-dep_Halogenase_NPB"/>
</dbReference>
<dbReference type="InterPro" id="IPR033856">
    <property type="entry name" value="Trp_halogen"/>
</dbReference>
<name>A0A3N5Y0N1_9ALTE</name>
<dbReference type="SUPFAM" id="SSF51905">
    <property type="entry name" value="FAD/NAD(P)-binding domain"/>
    <property type="match status" value="1"/>
</dbReference>
<keyword evidence="2" id="KW-0274">FAD</keyword>
<sequence>MTSQIHPFRHLVIVGGGTAGWMAASLFQHAWARFGVEITVVESEKIGIIGVGEGSTPSLRHFFRTLGIAETEWMAQCHATYKCGIHFPNWSSHLSQNAYFHPFYSELDWKSGSAFIYNANLRRKGYDVEAHPDYFWLQTKLAQGKRSPVSKQASGKELDYGYHFDSAKLGAYLKCRAIKLGIRHINDTVVAVKRAKEGHVTQIQLARTGALCGDMYLDCTGFQGLLIRQALNADYVDFSSQLLNDKAIAIPSSVPLKDKVASQTTSTAMSNGWAWSIPLSNRVGNGYVYSSQHISDDSAEAELRRHIGSNVSQGEARLINMQLGRVEQHWYHNVLAVGLSQGFIEPLEATAISCIQYTIERFIDIVDEARTSGKEIASTHLQDKYNADINRIFDAVKDYITAHYRLNTRTDSQYWIDNRENQDHSSTLQALLSGWDDPDTHFEKLVHDLDAQTMYLAPSWYCLFAGKGRFPRTLRSVPLDTNYANAIDASKYCQHQSTFFNDHKKQLLKTYGQHYPEPVTF</sequence>
<dbReference type="Gene3D" id="3.50.50.60">
    <property type="entry name" value="FAD/NAD(P)-binding domain"/>
    <property type="match status" value="1"/>
</dbReference>
<dbReference type="AlphaFoldDB" id="A0A3N5Y0N1"/>
<dbReference type="EMBL" id="RPOK01000002">
    <property type="protein sequence ID" value="RPJ67032.1"/>
    <property type="molecule type" value="Genomic_DNA"/>
</dbReference>
<feature type="binding site" evidence="2">
    <location>
        <position position="339"/>
    </location>
    <ligand>
        <name>FAD</name>
        <dbReference type="ChEBI" id="CHEBI:57692"/>
    </ligand>
</feature>
<dbReference type="GO" id="GO:0000166">
    <property type="term" value="F:nucleotide binding"/>
    <property type="evidence" value="ECO:0007669"/>
    <property type="project" value="UniProtKB-KW"/>
</dbReference>
<dbReference type="Pfam" id="PF04820">
    <property type="entry name" value="Trp_halogenase"/>
    <property type="match status" value="1"/>
</dbReference>
<dbReference type="PANTHER" id="PTHR43747">
    <property type="entry name" value="FAD-BINDING PROTEIN"/>
    <property type="match status" value="1"/>
</dbReference>
<dbReference type="GO" id="GO:0004497">
    <property type="term" value="F:monooxygenase activity"/>
    <property type="evidence" value="ECO:0007669"/>
    <property type="project" value="InterPro"/>
</dbReference>